<protein>
    <submittedName>
        <fullName evidence="1">Uncharacterized protein</fullName>
    </submittedName>
</protein>
<sequence length="77" mass="8851">MQNLNSPHINDVILASKEIDAIKEIEQLVPEHKEVKECDSVDATEWMQHREYNSVDATASKKSNGYNYVDATPWMPF</sequence>
<evidence type="ECO:0000313" key="1">
    <source>
        <dbReference type="EMBL" id="KAF3523738.1"/>
    </source>
</evidence>
<proteinExistence type="predicted"/>
<evidence type="ECO:0000313" key="2">
    <source>
        <dbReference type="Proteomes" id="UP000712600"/>
    </source>
</evidence>
<organism evidence="1 2">
    <name type="scientific">Brassica cretica</name>
    <name type="common">Mustard</name>
    <dbReference type="NCBI Taxonomy" id="69181"/>
    <lineage>
        <taxon>Eukaryota</taxon>
        <taxon>Viridiplantae</taxon>
        <taxon>Streptophyta</taxon>
        <taxon>Embryophyta</taxon>
        <taxon>Tracheophyta</taxon>
        <taxon>Spermatophyta</taxon>
        <taxon>Magnoliopsida</taxon>
        <taxon>eudicotyledons</taxon>
        <taxon>Gunneridae</taxon>
        <taxon>Pentapetalae</taxon>
        <taxon>rosids</taxon>
        <taxon>malvids</taxon>
        <taxon>Brassicales</taxon>
        <taxon>Brassicaceae</taxon>
        <taxon>Brassiceae</taxon>
        <taxon>Brassica</taxon>
    </lineage>
</organism>
<dbReference type="AlphaFoldDB" id="A0A8S9PR15"/>
<comment type="caution">
    <text evidence="1">The sequence shown here is derived from an EMBL/GenBank/DDBJ whole genome shotgun (WGS) entry which is preliminary data.</text>
</comment>
<reference evidence="1" key="1">
    <citation type="submission" date="2019-12" db="EMBL/GenBank/DDBJ databases">
        <title>Genome sequencing and annotation of Brassica cretica.</title>
        <authorList>
            <person name="Studholme D.J."/>
            <person name="Sarris P."/>
        </authorList>
    </citation>
    <scope>NUCLEOTIDE SEQUENCE</scope>
    <source>
        <strain evidence="1">PFS-109/04</strain>
        <tissue evidence="1">Leaf</tissue>
    </source>
</reference>
<accession>A0A8S9PR15</accession>
<gene>
    <name evidence="1" type="ORF">F2Q69_00047573</name>
</gene>
<name>A0A8S9PR15_BRACR</name>
<dbReference type="Proteomes" id="UP000712600">
    <property type="component" value="Unassembled WGS sequence"/>
</dbReference>
<dbReference type="EMBL" id="QGKX02001347">
    <property type="protein sequence ID" value="KAF3523738.1"/>
    <property type="molecule type" value="Genomic_DNA"/>
</dbReference>